<dbReference type="InterPro" id="IPR015967">
    <property type="entry name" value="Rcmb_RecR_Znf"/>
</dbReference>
<evidence type="ECO:0000256" key="6">
    <source>
        <dbReference type="ARBA" id="ARBA00023204"/>
    </source>
</evidence>
<keyword evidence="1 7" id="KW-0479">Metal-binding</keyword>
<evidence type="ECO:0000256" key="2">
    <source>
        <dbReference type="ARBA" id="ARBA00022763"/>
    </source>
</evidence>
<evidence type="ECO:0000313" key="9">
    <source>
        <dbReference type="EMBL" id="GER02584.1"/>
    </source>
</evidence>
<dbReference type="PROSITE" id="PS50880">
    <property type="entry name" value="TOPRIM"/>
    <property type="match status" value="1"/>
</dbReference>
<comment type="function">
    <text evidence="7">May play a role in DNA repair. It seems to be involved in an RecBC-independent recombinational process of DNA repair. It may act with RecF and RecO.</text>
</comment>
<dbReference type="InterPro" id="IPR023627">
    <property type="entry name" value="Rcmb_RecR"/>
</dbReference>
<dbReference type="InterPro" id="IPR034137">
    <property type="entry name" value="TOPRIM_RecR"/>
</dbReference>
<dbReference type="Proteomes" id="UP000324996">
    <property type="component" value="Unassembled WGS sequence"/>
</dbReference>
<dbReference type="EMBL" id="BKCN01000001">
    <property type="protein sequence ID" value="GER02584.1"/>
    <property type="molecule type" value="Genomic_DNA"/>
</dbReference>
<dbReference type="PANTHER" id="PTHR30446">
    <property type="entry name" value="RECOMBINATION PROTEIN RECR"/>
    <property type="match status" value="1"/>
</dbReference>
<dbReference type="Gene3D" id="3.40.1360.10">
    <property type="match status" value="1"/>
</dbReference>
<dbReference type="GO" id="GO:0008270">
    <property type="term" value="F:zinc ion binding"/>
    <property type="evidence" value="ECO:0007669"/>
    <property type="project" value="UniProtKB-KW"/>
</dbReference>
<dbReference type="CDD" id="cd01025">
    <property type="entry name" value="TOPRIM_recR"/>
    <property type="match status" value="1"/>
</dbReference>
<dbReference type="Pfam" id="PF02132">
    <property type="entry name" value="RecR_ZnF"/>
    <property type="match status" value="1"/>
</dbReference>
<comment type="caution">
    <text evidence="9">The sequence shown here is derived from an EMBL/GenBank/DDBJ whole genome shotgun (WGS) entry which is preliminary data.</text>
</comment>
<keyword evidence="6 7" id="KW-0234">DNA repair</keyword>
<keyword evidence="4 7" id="KW-0862">Zinc</keyword>
<dbReference type="Gene3D" id="1.10.8.420">
    <property type="entry name" value="RecR Domain 1"/>
    <property type="match status" value="1"/>
</dbReference>
<evidence type="ECO:0000259" key="8">
    <source>
        <dbReference type="PROSITE" id="PS50880"/>
    </source>
</evidence>
<organism evidence="9 10">
    <name type="scientific">Iodidimonas nitroreducens</name>
    <dbReference type="NCBI Taxonomy" id="1236968"/>
    <lineage>
        <taxon>Bacteria</taxon>
        <taxon>Pseudomonadati</taxon>
        <taxon>Pseudomonadota</taxon>
        <taxon>Alphaproteobacteria</taxon>
        <taxon>Iodidimonadales</taxon>
        <taxon>Iodidimonadaceae</taxon>
        <taxon>Iodidimonas</taxon>
    </lineage>
</organism>
<dbReference type="PROSITE" id="PS01300">
    <property type="entry name" value="RECR"/>
    <property type="match status" value="1"/>
</dbReference>
<dbReference type="Pfam" id="PF13662">
    <property type="entry name" value="Toprim_4"/>
    <property type="match status" value="1"/>
</dbReference>
<dbReference type="GO" id="GO:0003677">
    <property type="term" value="F:DNA binding"/>
    <property type="evidence" value="ECO:0007669"/>
    <property type="project" value="UniProtKB-UniRule"/>
</dbReference>
<evidence type="ECO:0000313" key="10">
    <source>
        <dbReference type="Proteomes" id="UP000324996"/>
    </source>
</evidence>
<dbReference type="PANTHER" id="PTHR30446:SF0">
    <property type="entry name" value="RECOMBINATION PROTEIN RECR"/>
    <property type="match status" value="1"/>
</dbReference>
<dbReference type="HAMAP" id="MF_00017">
    <property type="entry name" value="RecR"/>
    <property type="match status" value="1"/>
</dbReference>
<reference evidence="9 10" key="1">
    <citation type="submission" date="2019-09" db="EMBL/GenBank/DDBJ databases">
        <title>NBRP : Genome information of microbial organism related human and environment.</title>
        <authorList>
            <person name="Hattori M."/>
            <person name="Oshima K."/>
            <person name="Inaba H."/>
            <person name="Suda W."/>
            <person name="Sakamoto M."/>
            <person name="Iino T."/>
            <person name="Kitahara M."/>
            <person name="Oshida Y."/>
            <person name="Iida T."/>
            <person name="Kudo T."/>
            <person name="Itoh T."/>
            <person name="Ohkuma M."/>
        </authorList>
    </citation>
    <scope>NUCLEOTIDE SEQUENCE [LARGE SCALE GENOMIC DNA]</scope>
    <source>
        <strain evidence="9 10">Q-1</strain>
    </source>
</reference>
<dbReference type="Gene3D" id="6.10.250.240">
    <property type="match status" value="1"/>
</dbReference>
<keyword evidence="3 7" id="KW-0863">Zinc-finger</keyword>
<dbReference type="GO" id="GO:0006281">
    <property type="term" value="P:DNA repair"/>
    <property type="evidence" value="ECO:0007669"/>
    <property type="project" value="UniProtKB-UniRule"/>
</dbReference>
<accession>A0A5A7N4A1</accession>
<comment type="similarity">
    <text evidence="7">Belongs to the RecR family.</text>
</comment>
<dbReference type="SUPFAM" id="SSF111304">
    <property type="entry name" value="Recombination protein RecR"/>
    <property type="match status" value="1"/>
</dbReference>
<sequence length="204" mass="21819">MPDRFTPPAAPVGIDGLIALLAKLPGLGPRSARRAVLQLIKKREGLMQPLARALADVAESIKICGQCGNVDVVDPCAICRDPRRDAGLLCVVEDVADLWALDRAGLFRGRYHVLGALYRPRWVGPDDLSIPALIARAQSPDLQEVILALNATVDGQTTAHYITDRLADCGVEVTALAHGLPVGGELDYLDDGTLAAALKARRKF</sequence>
<gene>
    <name evidence="7 9" type="primary">recR</name>
    <name evidence="9" type="ORF">JCM17846_02660</name>
</gene>
<dbReference type="InterPro" id="IPR006171">
    <property type="entry name" value="TOPRIM_dom"/>
</dbReference>
<keyword evidence="2 7" id="KW-0227">DNA damage</keyword>
<dbReference type="Pfam" id="PF21175">
    <property type="entry name" value="RecR_C"/>
    <property type="match status" value="1"/>
</dbReference>
<evidence type="ECO:0000256" key="3">
    <source>
        <dbReference type="ARBA" id="ARBA00022771"/>
    </source>
</evidence>
<proteinExistence type="inferred from homology"/>
<name>A0A5A7N4A1_9PROT</name>
<evidence type="ECO:0000256" key="4">
    <source>
        <dbReference type="ARBA" id="ARBA00022833"/>
    </source>
</evidence>
<dbReference type="InterPro" id="IPR000093">
    <property type="entry name" value="DNA_Rcmb_RecR"/>
</dbReference>
<dbReference type="Pfam" id="PF21176">
    <property type="entry name" value="RecR_HhH"/>
    <property type="match status" value="1"/>
</dbReference>
<keyword evidence="5 7" id="KW-0233">DNA recombination</keyword>
<dbReference type="AlphaFoldDB" id="A0A5A7N4A1"/>
<dbReference type="RefSeq" id="WP_150006693.1">
    <property type="nucleotide sequence ID" value="NZ_BKCN01000001.1"/>
</dbReference>
<dbReference type="GO" id="GO:0006310">
    <property type="term" value="P:DNA recombination"/>
    <property type="evidence" value="ECO:0007669"/>
    <property type="project" value="UniProtKB-UniRule"/>
</dbReference>
<feature type="zinc finger region" description="C4-type" evidence="7">
    <location>
        <begin position="64"/>
        <end position="79"/>
    </location>
</feature>
<evidence type="ECO:0000256" key="5">
    <source>
        <dbReference type="ARBA" id="ARBA00023172"/>
    </source>
</evidence>
<protein>
    <recommendedName>
        <fullName evidence="7">Recombination protein RecR</fullName>
    </recommendedName>
</protein>
<keyword evidence="10" id="KW-1185">Reference proteome</keyword>
<evidence type="ECO:0000256" key="7">
    <source>
        <dbReference type="HAMAP-Rule" id="MF_00017"/>
    </source>
</evidence>
<evidence type="ECO:0000256" key="1">
    <source>
        <dbReference type="ARBA" id="ARBA00022723"/>
    </source>
</evidence>
<dbReference type="NCBIfam" id="TIGR00615">
    <property type="entry name" value="recR"/>
    <property type="match status" value="1"/>
</dbReference>
<feature type="domain" description="Toprim" evidence="8">
    <location>
        <begin position="87"/>
        <end position="181"/>
    </location>
</feature>